<organism evidence="2 3">
    <name type="scientific">Oceanidesulfovibrio marinus</name>
    <dbReference type="NCBI Taxonomy" id="370038"/>
    <lineage>
        <taxon>Bacteria</taxon>
        <taxon>Pseudomonadati</taxon>
        <taxon>Thermodesulfobacteriota</taxon>
        <taxon>Desulfovibrionia</taxon>
        <taxon>Desulfovibrionales</taxon>
        <taxon>Desulfovibrionaceae</taxon>
        <taxon>Oceanidesulfovibrio</taxon>
    </lineage>
</organism>
<sequence length="101" mass="10466">MSRRRHAGMDTTADGIGVWGSSQERTQHSEESVVDKNDVKKALAGLCIAGLLTGSSLTLAQAASSCSSCNVNKTESTKGDNATMDSSGMQKHDSKAKSSCG</sequence>
<name>A0A6P1ZJ31_9BACT</name>
<evidence type="ECO:0000313" key="2">
    <source>
        <dbReference type="EMBL" id="TVM35227.1"/>
    </source>
</evidence>
<dbReference type="Proteomes" id="UP000434052">
    <property type="component" value="Unassembled WGS sequence"/>
</dbReference>
<comment type="caution">
    <text evidence="2">The sequence shown here is derived from an EMBL/GenBank/DDBJ whole genome shotgun (WGS) entry which is preliminary data.</text>
</comment>
<dbReference type="NCBIfam" id="TIGR04081">
    <property type="entry name" value="SbtA family thio(seleno)oxazole RiPP natural product precursor"/>
    <property type="match status" value="1"/>
</dbReference>
<dbReference type="InterPro" id="IPR023971">
    <property type="entry name" value="GSU1558/StbA-like"/>
</dbReference>
<dbReference type="EMBL" id="QMIF01000003">
    <property type="protein sequence ID" value="TVM35227.1"/>
    <property type="molecule type" value="Genomic_DNA"/>
</dbReference>
<feature type="compositionally biased region" description="Polar residues" evidence="1">
    <location>
        <begin position="68"/>
        <end position="89"/>
    </location>
</feature>
<dbReference type="AlphaFoldDB" id="A0A6P1ZJ31"/>
<evidence type="ECO:0000256" key="1">
    <source>
        <dbReference type="SAM" id="MobiDB-lite"/>
    </source>
</evidence>
<proteinExistence type="predicted"/>
<protein>
    <submittedName>
        <fullName evidence="2">Uncharacterized protein</fullName>
    </submittedName>
</protein>
<gene>
    <name evidence="2" type="ORF">DQK91_07485</name>
</gene>
<evidence type="ECO:0000313" key="3">
    <source>
        <dbReference type="Proteomes" id="UP000434052"/>
    </source>
</evidence>
<accession>A0A6P1ZJ31</accession>
<feature type="compositionally biased region" description="Basic and acidic residues" evidence="1">
    <location>
        <begin position="90"/>
        <end position="101"/>
    </location>
</feature>
<feature type="compositionally biased region" description="Basic and acidic residues" evidence="1">
    <location>
        <begin position="25"/>
        <end position="34"/>
    </location>
</feature>
<feature type="region of interest" description="Disordered" evidence="1">
    <location>
        <begin position="1"/>
        <end position="34"/>
    </location>
</feature>
<reference evidence="2 3" key="1">
    <citation type="submission" date="2018-06" db="EMBL/GenBank/DDBJ databases">
        <title>Complete genome of Desulfovibrio marinus P48SEP.</title>
        <authorList>
            <person name="Crispim J.S."/>
            <person name="Vidigal P.M.P."/>
            <person name="Silva L.C.F."/>
            <person name="Araujo L.C."/>
            <person name="Laguardia C.N."/>
            <person name="Dias R.S."/>
            <person name="Sousa M.P."/>
            <person name="Paula S.O."/>
            <person name="Silva C."/>
        </authorList>
    </citation>
    <scope>NUCLEOTIDE SEQUENCE [LARGE SCALE GENOMIC DNA]</scope>
    <source>
        <strain evidence="2 3">P48SEP</strain>
    </source>
</reference>
<feature type="region of interest" description="Disordered" evidence="1">
    <location>
        <begin position="68"/>
        <end position="101"/>
    </location>
</feature>